<dbReference type="Proteomes" id="UP000184611">
    <property type="component" value="Unassembled WGS sequence"/>
</dbReference>
<keyword evidence="3" id="KW-0157">Chromophore</keyword>
<evidence type="ECO:0000256" key="3">
    <source>
        <dbReference type="ARBA" id="ARBA00022991"/>
    </source>
</evidence>
<dbReference type="SUPFAM" id="SSF55785">
    <property type="entry name" value="PYP-like sensor domain (PAS domain)"/>
    <property type="match status" value="1"/>
</dbReference>
<proteinExistence type="predicted"/>
<dbReference type="PANTHER" id="PTHR47429:SF2">
    <property type="entry name" value="PROTEIN TWIN LOV 1"/>
    <property type="match status" value="1"/>
</dbReference>
<evidence type="ECO:0000256" key="2">
    <source>
        <dbReference type="ARBA" id="ARBA00022643"/>
    </source>
</evidence>
<dbReference type="AlphaFoldDB" id="A0A1M7ZUQ6"/>
<reference evidence="6" key="1">
    <citation type="submission" date="2016-12" db="EMBL/GenBank/DDBJ databases">
        <authorList>
            <person name="Varghese N."/>
            <person name="Submissions S."/>
        </authorList>
    </citation>
    <scope>NUCLEOTIDE SEQUENCE [LARGE SCALE GENOMIC DNA]</scope>
    <source>
        <strain evidence="6">DSM 18830</strain>
    </source>
</reference>
<dbReference type="Pfam" id="PF13426">
    <property type="entry name" value="PAS_9"/>
    <property type="match status" value="1"/>
</dbReference>
<evidence type="ECO:0000259" key="4">
    <source>
        <dbReference type="PROSITE" id="PS50112"/>
    </source>
</evidence>
<dbReference type="InterPro" id="IPR035965">
    <property type="entry name" value="PAS-like_dom_sf"/>
</dbReference>
<feature type="domain" description="PAS" evidence="4">
    <location>
        <begin position="89"/>
        <end position="120"/>
    </location>
</feature>
<dbReference type="InterPro" id="IPR000014">
    <property type="entry name" value="PAS"/>
</dbReference>
<keyword evidence="1" id="KW-0285">Flavoprotein</keyword>
<organism evidence="5 6">
    <name type="scientific">Flavobacterium cucumis</name>
    <dbReference type="NCBI Taxonomy" id="416016"/>
    <lineage>
        <taxon>Bacteria</taxon>
        <taxon>Pseudomonadati</taxon>
        <taxon>Bacteroidota</taxon>
        <taxon>Flavobacteriia</taxon>
        <taxon>Flavobacteriales</taxon>
        <taxon>Flavobacteriaceae</taxon>
        <taxon>Flavobacterium</taxon>
    </lineage>
</organism>
<protein>
    <submittedName>
        <fullName evidence="5">PAS domain S-box-containing protein</fullName>
    </submittedName>
</protein>
<dbReference type="Gene3D" id="3.30.450.20">
    <property type="entry name" value="PAS domain"/>
    <property type="match status" value="1"/>
</dbReference>
<dbReference type="PROSITE" id="PS50112">
    <property type="entry name" value="PAS"/>
    <property type="match status" value="1"/>
</dbReference>
<keyword evidence="2" id="KW-0288">FMN</keyword>
<dbReference type="PANTHER" id="PTHR47429">
    <property type="entry name" value="PROTEIN TWIN LOV 1"/>
    <property type="match status" value="1"/>
</dbReference>
<accession>A0A1M7ZUQ6</accession>
<dbReference type="EMBL" id="FRYK01000001">
    <property type="protein sequence ID" value="SHO72602.1"/>
    <property type="molecule type" value="Genomic_DNA"/>
</dbReference>
<evidence type="ECO:0000313" key="6">
    <source>
        <dbReference type="Proteomes" id="UP000184611"/>
    </source>
</evidence>
<keyword evidence="6" id="KW-1185">Reference proteome</keyword>
<evidence type="ECO:0000256" key="1">
    <source>
        <dbReference type="ARBA" id="ARBA00022630"/>
    </source>
</evidence>
<dbReference type="STRING" id="416016.SAMN05443547_0936"/>
<sequence>MKVALFFFIVLYQIIKIMDFNVYDVALAKQFENASIKSMPLVAWDIYSQIFFQTNMLLLDVHSLHQIASKNQWKSMWDFKESLQEETVIVVTDAKLKIVFASKNIQKMNGYEVDEVIGKSPKMFQGAATDLQVSNEIRQAVLNKEPFEKNVINYCKDGSLYKCHIKGFPIFNHKGEVTNFIAFEKIAA</sequence>
<gene>
    <name evidence="5" type="ORF">SAMN05443547_0936</name>
</gene>
<dbReference type="NCBIfam" id="TIGR00229">
    <property type="entry name" value="sensory_box"/>
    <property type="match status" value="1"/>
</dbReference>
<name>A0A1M7ZUQ6_9FLAO</name>
<evidence type="ECO:0000313" key="5">
    <source>
        <dbReference type="EMBL" id="SHO72602.1"/>
    </source>
</evidence>
<dbReference type="CDD" id="cd00130">
    <property type="entry name" value="PAS"/>
    <property type="match status" value="1"/>
</dbReference>